<feature type="domain" description="PIN" evidence="8">
    <location>
        <begin position="3"/>
        <end position="124"/>
    </location>
</feature>
<dbReference type="InterPro" id="IPR050556">
    <property type="entry name" value="Type_II_TA_system_RNase"/>
</dbReference>
<dbReference type="Proteomes" id="UP000297855">
    <property type="component" value="Unassembled WGS sequence"/>
</dbReference>
<dbReference type="InterPro" id="IPR002716">
    <property type="entry name" value="PIN_dom"/>
</dbReference>
<evidence type="ECO:0000256" key="7">
    <source>
        <dbReference type="ARBA" id="ARBA00038093"/>
    </source>
</evidence>
<evidence type="ECO:0000259" key="8">
    <source>
        <dbReference type="Pfam" id="PF01850"/>
    </source>
</evidence>
<dbReference type="GO" id="GO:0046872">
    <property type="term" value="F:metal ion binding"/>
    <property type="evidence" value="ECO:0007669"/>
    <property type="project" value="UniProtKB-KW"/>
</dbReference>
<reference evidence="9" key="1">
    <citation type="journal article" date="2019" name="PLoS Negl. Trop. Dis.">
        <title>Revisiting the worldwide diversity of Leptospira species in the environment.</title>
        <authorList>
            <person name="Vincent A.T."/>
            <person name="Schiettekatte O."/>
            <person name="Bourhy P."/>
            <person name="Veyrier F.J."/>
            <person name="Picardeau M."/>
        </authorList>
    </citation>
    <scope>NUCLEOTIDE SEQUENCE [LARGE SCALE GENOMIC DNA]</scope>
    <source>
        <strain evidence="9">SCS5</strain>
    </source>
</reference>
<name>A0A4R9GMW7_9LEPT</name>
<comment type="caution">
    <text evidence="9">The sequence shown here is derived from an EMBL/GenBank/DDBJ whole genome shotgun (WGS) entry which is preliminary data.</text>
</comment>
<dbReference type="EMBL" id="RQEV01000011">
    <property type="protein sequence ID" value="TGK17837.1"/>
    <property type="molecule type" value="Genomic_DNA"/>
</dbReference>
<dbReference type="GO" id="GO:0016787">
    <property type="term" value="F:hydrolase activity"/>
    <property type="evidence" value="ECO:0007669"/>
    <property type="project" value="UniProtKB-KW"/>
</dbReference>
<evidence type="ECO:0000256" key="6">
    <source>
        <dbReference type="ARBA" id="ARBA00022842"/>
    </source>
</evidence>
<dbReference type="AlphaFoldDB" id="A0A4R9GMW7"/>
<dbReference type="CDD" id="cd09881">
    <property type="entry name" value="PIN_VapC4-5_FitB-like"/>
    <property type="match status" value="1"/>
</dbReference>
<dbReference type="PANTHER" id="PTHR33653">
    <property type="entry name" value="RIBONUCLEASE VAPC2"/>
    <property type="match status" value="1"/>
</dbReference>
<evidence type="ECO:0000256" key="1">
    <source>
        <dbReference type="ARBA" id="ARBA00001946"/>
    </source>
</evidence>
<dbReference type="RefSeq" id="WP_135813504.1">
    <property type="nucleotide sequence ID" value="NZ_RQEV01000011.1"/>
</dbReference>
<dbReference type="OrthoDB" id="9796690at2"/>
<comment type="cofactor">
    <cofactor evidence="1">
        <name>Mg(2+)</name>
        <dbReference type="ChEBI" id="CHEBI:18420"/>
    </cofactor>
</comment>
<dbReference type="GO" id="GO:0004518">
    <property type="term" value="F:nuclease activity"/>
    <property type="evidence" value="ECO:0007669"/>
    <property type="project" value="UniProtKB-KW"/>
</dbReference>
<dbReference type="Pfam" id="PF01850">
    <property type="entry name" value="PIN"/>
    <property type="match status" value="1"/>
</dbReference>
<keyword evidence="5" id="KW-0378">Hydrolase</keyword>
<keyword evidence="3" id="KW-0540">Nuclease</keyword>
<dbReference type="PANTHER" id="PTHR33653:SF1">
    <property type="entry name" value="RIBONUCLEASE VAPC2"/>
    <property type="match status" value="1"/>
</dbReference>
<gene>
    <name evidence="9" type="ORF">EHO61_10190</name>
</gene>
<evidence type="ECO:0000256" key="2">
    <source>
        <dbReference type="ARBA" id="ARBA00022649"/>
    </source>
</evidence>
<accession>A0A4R9GMW7</accession>
<keyword evidence="4" id="KW-0479">Metal-binding</keyword>
<dbReference type="InterPro" id="IPR029060">
    <property type="entry name" value="PIN-like_dom_sf"/>
</dbReference>
<evidence type="ECO:0000256" key="5">
    <source>
        <dbReference type="ARBA" id="ARBA00022801"/>
    </source>
</evidence>
<evidence type="ECO:0000313" key="10">
    <source>
        <dbReference type="Proteomes" id="UP000297855"/>
    </source>
</evidence>
<proteinExistence type="inferred from homology"/>
<sequence length="132" mass="14910">MIYCLDTNTCIYFLKGQSDKIQKNISKFHPGEIKIPSLVKGELLLGAYKSNNRKRNKDIVLNFLDPFEILGFGNTESEICAELRRELESKGKSIGPSDLLIASIVLAYNGTLVTNNEKEFKRVASLKVENWL</sequence>
<evidence type="ECO:0000256" key="3">
    <source>
        <dbReference type="ARBA" id="ARBA00022722"/>
    </source>
</evidence>
<protein>
    <submittedName>
        <fullName evidence="9">Type II toxin-antitoxin system VapC family toxin</fullName>
    </submittedName>
</protein>
<dbReference type="SUPFAM" id="SSF88723">
    <property type="entry name" value="PIN domain-like"/>
    <property type="match status" value="1"/>
</dbReference>
<evidence type="ECO:0000313" key="9">
    <source>
        <dbReference type="EMBL" id="TGK17837.1"/>
    </source>
</evidence>
<evidence type="ECO:0000256" key="4">
    <source>
        <dbReference type="ARBA" id="ARBA00022723"/>
    </source>
</evidence>
<dbReference type="Gene3D" id="3.40.50.1010">
    <property type="entry name" value="5'-nuclease"/>
    <property type="match status" value="1"/>
</dbReference>
<keyword evidence="10" id="KW-1185">Reference proteome</keyword>
<keyword evidence="6" id="KW-0460">Magnesium</keyword>
<comment type="similarity">
    <text evidence="7">Belongs to the PINc/VapC protein family.</text>
</comment>
<organism evidence="9 10">
    <name type="scientific">Leptospira fluminis</name>
    <dbReference type="NCBI Taxonomy" id="2484979"/>
    <lineage>
        <taxon>Bacteria</taxon>
        <taxon>Pseudomonadati</taxon>
        <taxon>Spirochaetota</taxon>
        <taxon>Spirochaetia</taxon>
        <taxon>Leptospirales</taxon>
        <taxon>Leptospiraceae</taxon>
        <taxon>Leptospira</taxon>
    </lineage>
</organism>
<keyword evidence="2" id="KW-1277">Toxin-antitoxin system</keyword>